<sequence length="272" mass="31716">MEWKRSICFLAIFSFIFSSSTSAQANVVEPALKNVRSYKIYYGEANEQVIERLSKYDMVIIEPYAFTKEQVQQLKKSGTVVLGYVSVLELEAWHKSQVVESDYYYRDGKKMKIEQWNTYIMNLADEHYRGIVVNKVKQQIIGKGINGVFLDTAGDIDDYFYDQPATQGKFREAYVNLLKEIKSIDSNLLLIQNWGFETIKNTSLNFIHGVLWEDFNKQVIVKDEWSQSWMRYFKQQSNKIVTFTVTPNNVSKKYSSINGFIPTINPNDIYDK</sequence>
<feature type="domain" description="Glycoside-hydrolase family GH114 TIM-barrel" evidence="2">
    <location>
        <begin position="52"/>
        <end position="217"/>
    </location>
</feature>
<comment type="caution">
    <text evidence="3">The sequence shown here is derived from an EMBL/GenBank/DDBJ whole genome shotgun (WGS) entry which is preliminary data.</text>
</comment>
<feature type="signal peptide" evidence="1">
    <location>
        <begin position="1"/>
        <end position="25"/>
    </location>
</feature>
<name>A0A1D3MWL8_BACMY</name>
<feature type="chain" id="PRO_5030026382" description="Glycoside-hydrolase family GH114 TIM-barrel domain-containing protein" evidence="1">
    <location>
        <begin position="26"/>
        <end position="272"/>
    </location>
</feature>
<dbReference type="EMBL" id="LXLX01000051">
    <property type="protein sequence ID" value="OFD87828.1"/>
    <property type="molecule type" value="Genomic_DNA"/>
</dbReference>
<evidence type="ECO:0000313" key="4">
    <source>
        <dbReference type="Proteomes" id="UP000175835"/>
    </source>
</evidence>
<dbReference type="InterPro" id="IPR004352">
    <property type="entry name" value="GH114_TIM-barrel"/>
</dbReference>
<dbReference type="SUPFAM" id="SSF51445">
    <property type="entry name" value="(Trans)glycosidases"/>
    <property type="match status" value="1"/>
</dbReference>
<protein>
    <recommendedName>
        <fullName evidence="2">Glycoside-hydrolase family GH114 TIM-barrel domain-containing protein</fullName>
    </recommendedName>
</protein>
<dbReference type="Pfam" id="PF03537">
    <property type="entry name" value="Glyco_hydro_114"/>
    <property type="match status" value="1"/>
</dbReference>
<proteinExistence type="predicted"/>
<evidence type="ECO:0000313" key="3">
    <source>
        <dbReference type="EMBL" id="OFD87828.1"/>
    </source>
</evidence>
<dbReference type="PANTHER" id="PTHR35882">
    <property type="entry name" value="PELA"/>
    <property type="match status" value="1"/>
</dbReference>
<gene>
    <name evidence="3" type="ORF">BWGOE11_55280</name>
</gene>
<evidence type="ECO:0000256" key="1">
    <source>
        <dbReference type="SAM" id="SignalP"/>
    </source>
</evidence>
<accession>A0A1D3MWL8</accession>
<dbReference type="RefSeq" id="WP_002113194.1">
    <property type="nucleotide sequence ID" value="NZ_FMJF01000038.1"/>
</dbReference>
<dbReference type="PATRIC" id="fig|86662.23.peg.5548"/>
<organism evidence="3 4">
    <name type="scientific">Bacillus mycoides</name>
    <dbReference type="NCBI Taxonomy" id="1405"/>
    <lineage>
        <taxon>Bacteria</taxon>
        <taxon>Bacillati</taxon>
        <taxon>Bacillota</taxon>
        <taxon>Bacilli</taxon>
        <taxon>Bacillales</taxon>
        <taxon>Bacillaceae</taxon>
        <taxon>Bacillus</taxon>
        <taxon>Bacillus cereus group</taxon>
    </lineage>
</organism>
<dbReference type="Proteomes" id="UP000175835">
    <property type="component" value="Unassembled WGS sequence"/>
</dbReference>
<reference evidence="3 4" key="1">
    <citation type="submission" date="2016-05" db="EMBL/GenBank/DDBJ databases">
        <title>Bacillus thuringiensis and Bacillus weihenstephanensis as novel biocontrol agents of wilt causing Verticillium species.</title>
        <authorList>
            <person name="Hollensteiner J."/>
            <person name="Wemheuer F."/>
            <person name="Harting R."/>
            <person name="Kolarzyk A."/>
            <person name="Diaz-Valerio S."/>
            <person name="Poehlein A."/>
            <person name="Brzuszkiewicz E."/>
            <person name="Nesemann K."/>
            <person name="Braus-Stromeyer S."/>
            <person name="Braus G."/>
            <person name="Daniel R."/>
            <person name="Liesegang H."/>
        </authorList>
    </citation>
    <scope>NUCLEOTIDE SEQUENCE [LARGE SCALE GENOMIC DNA]</scope>
    <source>
        <strain evidence="3 4">GOE11</strain>
    </source>
</reference>
<dbReference type="Gene3D" id="3.20.20.70">
    <property type="entry name" value="Aldolase class I"/>
    <property type="match status" value="1"/>
</dbReference>
<dbReference type="AlphaFoldDB" id="A0A1D3MWL8"/>
<keyword evidence="1" id="KW-0732">Signal</keyword>
<dbReference type="InterPro" id="IPR017853">
    <property type="entry name" value="GH"/>
</dbReference>
<dbReference type="InterPro" id="IPR013785">
    <property type="entry name" value="Aldolase_TIM"/>
</dbReference>
<evidence type="ECO:0000259" key="2">
    <source>
        <dbReference type="Pfam" id="PF03537"/>
    </source>
</evidence>
<dbReference type="PANTHER" id="PTHR35882:SF2">
    <property type="entry name" value="PELA"/>
    <property type="match status" value="1"/>
</dbReference>